<keyword evidence="1" id="KW-0812">Transmembrane</keyword>
<feature type="transmembrane region" description="Helical" evidence="1">
    <location>
        <begin position="93"/>
        <end position="115"/>
    </location>
</feature>
<dbReference type="Proteomes" id="UP000318081">
    <property type="component" value="Chromosome"/>
</dbReference>
<proteinExistence type="predicted"/>
<name>A0ABX5XZZ9_9BACT</name>
<evidence type="ECO:0000313" key="3">
    <source>
        <dbReference type="Proteomes" id="UP000318081"/>
    </source>
</evidence>
<accession>A0ABX5XZZ9</accession>
<reference evidence="2 3" key="1">
    <citation type="submission" date="2019-02" db="EMBL/GenBank/DDBJ databases">
        <title>Deep-cultivation of Planctomycetes and their phenomic and genomic characterization uncovers novel biology.</title>
        <authorList>
            <person name="Wiegand S."/>
            <person name="Jogler M."/>
            <person name="Boedeker C."/>
            <person name="Pinto D."/>
            <person name="Vollmers J."/>
            <person name="Rivas-Marin E."/>
            <person name="Kohn T."/>
            <person name="Peeters S.H."/>
            <person name="Heuer A."/>
            <person name="Rast P."/>
            <person name="Oberbeckmann S."/>
            <person name="Bunk B."/>
            <person name="Jeske O."/>
            <person name="Meyerdierks A."/>
            <person name="Storesund J.E."/>
            <person name="Kallscheuer N."/>
            <person name="Luecker S."/>
            <person name="Lage O.M."/>
            <person name="Pohl T."/>
            <person name="Merkel B.J."/>
            <person name="Hornburger P."/>
            <person name="Mueller R.-W."/>
            <person name="Bruemmer F."/>
            <person name="Labrenz M."/>
            <person name="Spormann A.M."/>
            <person name="Op den Camp H."/>
            <person name="Overmann J."/>
            <person name="Amann R."/>
            <person name="Jetten M.S.M."/>
            <person name="Mascher T."/>
            <person name="Medema M.H."/>
            <person name="Devos D.P."/>
            <person name="Kaster A.-K."/>
            <person name="Ovreas L."/>
            <person name="Rohde M."/>
            <person name="Galperin M.Y."/>
            <person name="Jogler C."/>
        </authorList>
    </citation>
    <scope>NUCLEOTIDE SEQUENCE [LARGE SCALE GENOMIC DNA]</scope>
    <source>
        <strain evidence="2 3">TBK1r</strain>
    </source>
</reference>
<keyword evidence="1" id="KW-0472">Membrane</keyword>
<keyword evidence="3" id="KW-1185">Reference proteome</keyword>
<feature type="transmembrane region" description="Helical" evidence="1">
    <location>
        <begin position="54"/>
        <end position="73"/>
    </location>
</feature>
<organism evidence="2 3">
    <name type="scientific">Stieleria magnilauensis</name>
    <dbReference type="NCBI Taxonomy" id="2527963"/>
    <lineage>
        <taxon>Bacteria</taxon>
        <taxon>Pseudomonadati</taxon>
        <taxon>Planctomycetota</taxon>
        <taxon>Planctomycetia</taxon>
        <taxon>Pirellulales</taxon>
        <taxon>Pirellulaceae</taxon>
        <taxon>Stieleria</taxon>
    </lineage>
</organism>
<feature type="transmembrane region" description="Helical" evidence="1">
    <location>
        <begin position="30"/>
        <end position="47"/>
    </location>
</feature>
<protein>
    <submittedName>
        <fullName evidence="2">Uncharacterized protein</fullName>
    </submittedName>
</protein>
<keyword evidence="1" id="KW-1133">Transmembrane helix</keyword>
<evidence type="ECO:0000313" key="2">
    <source>
        <dbReference type="EMBL" id="QDV87613.1"/>
    </source>
</evidence>
<evidence type="ECO:0000256" key="1">
    <source>
        <dbReference type="SAM" id="Phobius"/>
    </source>
</evidence>
<feature type="transmembrane region" description="Helical" evidence="1">
    <location>
        <begin position="7"/>
        <end position="24"/>
    </location>
</feature>
<dbReference type="EMBL" id="CP036432">
    <property type="protein sequence ID" value="QDV87613.1"/>
    <property type="molecule type" value="Genomic_DNA"/>
</dbReference>
<gene>
    <name evidence="2" type="ORF">TBK1r_66440</name>
</gene>
<sequence>MRTQFGIAHCLWATVVIAALFATLQLPRAAAQTAILIEVWLGFHVLIALRQKCYAGIFVGVVAALVVGMFFPHRSGTWIPGHSWLGMLMPSQLIPLLVMLGVGGFAQTWFARVYMKELDQEARSRKRRAERYRFRDLPP</sequence>